<evidence type="ECO:0000313" key="2">
    <source>
        <dbReference type="Proteomes" id="UP000297459"/>
    </source>
</evidence>
<proteinExistence type="predicted"/>
<comment type="caution">
    <text evidence="1">The sequence shown here is derived from an EMBL/GenBank/DDBJ whole genome shotgun (WGS) entry which is preliminary data.</text>
</comment>
<sequence>MEQTITFTLPDTHVLIPKVEFEKLVSNSLPAFWTMEDLIKESKLSRYKIEKRILEVPRFNKYLKENDIWFEGQGGSSSHYFDAELMWKFLKDYKKEIYKGMKK</sequence>
<evidence type="ECO:0000313" key="1">
    <source>
        <dbReference type="EMBL" id="TGN28397.1"/>
    </source>
</evidence>
<protein>
    <submittedName>
        <fullName evidence="1">DUF771 domain-containing protein</fullName>
    </submittedName>
</protein>
<dbReference type="RefSeq" id="WP_126565287.1">
    <property type="nucleotide sequence ID" value="NZ_BMCY01000001.1"/>
</dbReference>
<dbReference type="Proteomes" id="UP000297459">
    <property type="component" value="Unassembled WGS sequence"/>
</dbReference>
<dbReference type="Pfam" id="PF05595">
    <property type="entry name" value="DUF771"/>
    <property type="match status" value="1"/>
</dbReference>
<accession>A0A4Z1BLF4</accession>
<dbReference type="AlphaFoldDB" id="A0A4Z1BLF4"/>
<gene>
    <name evidence="1" type="ORF">E2558_01840</name>
</gene>
<dbReference type="EMBL" id="SRPJ01000001">
    <property type="protein sequence ID" value="TGN28397.1"/>
    <property type="molecule type" value="Genomic_DNA"/>
</dbReference>
<keyword evidence="2" id="KW-1185">Reference proteome</keyword>
<name>A0A4Z1BLF4_9STAP</name>
<reference evidence="1 2" key="1">
    <citation type="submission" date="2019-04" db="EMBL/GenBank/DDBJ databases">
        <title>Genomic characterization of Staphylococcus petrasii strains.</title>
        <authorList>
            <person name="Vrbovska V."/>
            <person name="Kovarovic V."/>
            <person name="Maslanova I."/>
            <person name="Indrakova A."/>
            <person name="Petras P."/>
            <person name="Sedo O."/>
            <person name="Svec P."/>
            <person name="Fisarova L."/>
            <person name="Sedlacek I."/>
            <person name="Doskar J."/>
            <person name="Pantucek R."/>
        </authorList>
    </citation>
    <scope>NUCLEOTIDE SEQUENCE [LARGE SCALE GENOMIC DNA]</scope>
    <source>
        <strain evidence="1 2">CCM 8529</strain>
    </source>
</reference>
<dbReference type="InterPro" id="IPR008489">
    <property type="entry name" value="DUF771"/>
</dbReference>
<organism evidence="1 2">
    <name type="scientific">Staphylococcus pragensis</name>
    <dbReference type="NCBI Taxonomy" id="1611836"/>
    <lineage>
        <taxon>Bacteria</taxon>
        <taxon>Bacillati</taxon>
        <taxon>Bacillota</taxon>
        <taxon>Bacilli</taxon>
        <taxon>Bacillales</taxon>
        <taxon>Staphylococcaceae</taxon>
        <taxon>Staphylococcus</taxon>
    </lineage>
</organism>